<gene>
    <name evidence="2" type="ORF">C1H46_045178</name>
</gene>
<reference evidence="2 3" key="1">
    <citation type="journal article" date="2019" name="G3 (Bethesda)">
        <title>Sequencing of a Wild Apple (Malus baccata) Genome Unravels the Differences Between Cultivated and Wild Apple Species Regarding Disease Resistance and Cold Tolerance.</title>
        <authorList>
            <person name="Chen X."/>
        </authorList>
    </citation>
    <scope>NUCLEOTIDE SEQUENCE [LARGE SCALE GENOMIC DNA]</scope>
    <source>
        <strain evidence="3">cv. Shandingzi</strain>
        <tissue evidence="2">Leaves</tissue>
    </source>
</reference>
<proteinExistence type="predicted"/>
<dbReference type="EMBL" id="VIEB01004100">
    <property type="protein sequence ID" value="TQD69289.1"/>
    <property type="molecule type" value="Genomic_DNA"/>
</dbReference>
<sequence length="172" mass="19604">MFIQLSDRRTFHFNSYQMTFLFYFFVKVQLLLQTKPKQTYNKGPKTNTWTSKKWAKTKHNTTRPTNCCSPNTQTDLQTLDASTATVSAAKTLIRPRPHPLSSISSSDAASYPDLLHKHSHNERIASNSTTETSYRDEVRGNPRTTLPEKADKLEKVVVLETPEPVKTSELDT</sequence>
<dbReference type="Proteomes" id="UP000315295">
    <property type="component" value="Unassembled WGS sequence"/>
</dbReference>
<evidence type="ECO:0000313" key="2">
    <source>
        <dbReference type="EMBL" id="TQD69289.1"/>
    </source>
</evidence>
<accession>A0A540K4Z2</accession>
<dbReference type="AlphaFoldDB" id="A0A540K4Z2"/>
<feature type="region of interest" description="Disordered" evidence="1">
    <location>
        <begin position="117"/>
        <end position="151"/>
    </location>
</feature>
<comment type="caution">
    <text evidence="2">The sequence shown here is derived from an EMBL/GenBank/DDBJ whole genome shotgun (WGS) entry which is preliminary data.</text>
</comment>
<evidence type="ECO:0000313" key="3">
    <source>
        <dbReference type="Proteomes" id="UP000315295"/>
    </source>
</evidence>
<organism evidence="2 3">
    <name type="scientific">Malus baccata</name>
    <name type="common">Siberian crab apple</name>
    <name type="synonym">Pyrus baccata</name>
    <dbReference type="NCBI Taxonomy" id="106549"/>
    <lineage>
        <taxon>Eukaryota</taxon>
        <taxon>Viridiplantae</taxon>
        <taxon>Streptophyta</taxon>
        <taxon>Embryophyta</taxon>
        <taxon>Tracheophyta</taxon>
        <taxon>Spermatophyta</taxon>
        <taxon>Magnoliopsida</taxon>
        <taxon>eudicotyledons</taxon>
        <taxon>Gunneridae</taxon>
        <taxon>Pentapetalae</taxon>
        <taxon>rosids</taxon>
        <taxon>fabids</taxon>
        <taxon>Rosales</taxon>
        <taxon>Rosaceae</taxon>
        <taxon>Amygdaloideae</taxon>
        <taxon>Maleae</taxon>
        <taxon>Malus</taxon>
    </lineage>
</organism>
<keyword evidence="3" id="KW-1185">Reference proteome</keyword>
<name>A0A540K4Z2_MALBA</name>
<evidence type="ECO:0000256" key="1">
    <source>
        <dbReference type="SAM" id="MobiDB-lite"/>
    </source>
</evidence>
<protein>
    <submittedName>
        <fullName evidence="2">Uncharacterized protein</fullName>
    </submittedName>
</protein>
<feature type="compositionally biased region" description="Basic and acidic residues" evidence="1">
    <location>
        <begin position="133"/>
        <end position="151"/>
    </location>
</feature>